<proteinExistence type="predicted"/>
<feature type="compositionally biased region" description="Basic and acidic residues" evidence="1">
    <location>
        <begin position="230"/>
        <end position="239"/>
    </location>
</feature>
<feature type="region of interest" description="Disordered" evidence="1">
    <location>
        <begin position="424"/>
        <end position="456"/>
    </location>
</feature>
<feature type="region of interest" description="Disordered" evidence="1">
    <location>
        <begin position="332"/>
        <end position="397"/>
    </location>
</feature>
<feature type="compositionally biased region" description="Low complexity" evidence="1">
    <location>
        <begin position="53"/>
        <end position="65"/>
    </location>
</feature>
<reference evidence="2" key="2">
    <citation type="submission" date="2023-06" db="EMBL/GenBank/DDBJ databases">
        <authorList>
            <consortium name="Lawrence Berkeley National Laboratory"/>
            <person name="Haridas S."/>
            <person name="Hensen N."/>
            <person name="Bonometti L."/>
            <person name="Westerberg I."/>
            <person name="Brannstrom I.O."/>
            <person name="Guillou S."/>
            <person name="Cros-Aarteil S."/>
            <person name="Calhoun S."/>
            <person name="Kuo A."/>
            <person name="Mondo S."/>
            <person name="Pangilinan J."/>
            <person name="Riley R."/>
            <person name="Labutti K."/>
            <person name="Andreopoulos B."/>
            <person name="Lipzen A."/>
            <person name="Chen C."/>
            <person name="Yanf M."/>
            <person name="Daum C."/>
            <person name="Ng V."/>
            <person name="Clum A."/>
            <person name="Steindorff A."/>
            <person name="Ohm R."/>
            <person name="Martin F."/>
            <person name="Silar P."/>
            <person name="Natvig D."/>
            <person name="Lalanne C."/>
            <person name="Gautier V."/>
            <person name="Ament-Velasquez S.L."/>
            <person name="Kruys A."/>
            <person name="Hutchinson M.I."/>
            <person name="Powell A.J."/>
            <person name="Barry K."/>
            <person name="Miller A.N."/>
            <person name="Grigoriev I.V."/>
            <person name="Debuchy R."/>
            <person name="Gladieux P."/>
            <person name="Thoren M.H."/>
            <person name="Johannesson H."/>
        </authorList>
    </citation>
    <scope>NUCLEOTIDE SEQUENCE</scope>
    <source>
        <strain evidence="2">CBS 118394</strain>
    </source>
</reference>
<feature type="region of interest" description="Disordered" evidence="1">
    <location>
        <begin position="187"/>
        <end position="260"/>
    </location>
</feature>
<feature type="compositionally biased region" description="Basic residues" evidence="1">
    <location>
        <begin position="332"/>
        <end position="375"/>
    </location>
</feature>
<protein>
    <submittedName>
        <fullName evidence="2">Uncharacterized protein</fullName>
    </submittedName>
</protein>
<sequence length="456" mass="49178">MTPQLENAPIPHSRTFPSAMNISSMPIYDENNQAPSISQSPREKRDNQYRTFLLESPPGSPEPELTVLPNRGGLEIMSPTLDNTTTQDRGDIDTYEHPHVRSTSSSYPSEGVRSPDLTVSPPMTFGRRILSNLSDYDAIRLAFMQSSESSSQPLGSGAGEMRVEPDGNTPRLEVGNEHIWDSLAVKRDGDGADGAAHHEKEKTDIDPSIEDADGSFGELATDPAVSGGIDDVHDNEGQDRPSSSVVRLCRSSTGTSNANLSTECLPRVSINPEAQPSLESSSHGSQLDHCSETGPTHSSSPRTGLRGRIRNYFRLHQTLRVKKWITRKFRAGRKGPRVMVRKVKDRKAKPGNSKAKGKRQSTVRVKGRGSGRGKLGRPLSARVSMEETNRDGNGKSGASFAQSIRMLGHNFSVTLFGFASPATATGEGNRGTGAGNHEQQMGHGDNGTGAAVSEDV</sequence>
<evidence type="ECO:0000313" key="3">
    <source>
        <dbReference type="Proteomes" id="UP001283341"/>
    </source>
</evidence>
<feature type="compositionally biased region" description="Polar residues" evidence="1">
    <location>
        <begin position="15"/>
        <end position="40"/>
    </location>
</feature>
<organism evidence="2 3">
    <name type="scientific">Apodospora peruviana</name>
    <dbReference type="NCBI Taxonomy" id="516989"/>
    <lineage>
        <taxon>Eukaryota</taxon>
        <taxon>Fungi</taxon>
        <taxon>Dikarya</taxon>
        <taxon>Ascomycota</taxon>
        <taxon>Pezizomycotina</taxon>
        <taxon>Sordariomycetes</taxon>
        <taxon>Sordariomycetidae</taxon>
        <taxon>Sordariales</taxon>
        <taxon>Lasiosphaeriaceae</taxon>
        <taxon>Apodospora</taxon>
    </lineage>
</organism>
<evidence type="ECO:0000313" key="2">
    <source>
        <dbReference type="EMBL" id="KAK3318285.1"/>
    </source>
</evidence>
<reference evidence="2" key="1">
    <citation type="journal article" date="2023" name="Mol. Phylogenet. Evol.">
        <title>Genome-scale phylogeny and comparative genomics of the fungal order Sordariales.</title>
        <authorList>
            <person name="Hensen N."/>
            <person name="Bonometti L."/>
            <person name="Westerberg I."/>
            <person name="Brannstrom I.O."/>
            <person name="Guillou S."/>
            <person name="Cros-Aarteil S."/>
            <person name="Calhoun S."/>
            <person name="Haridas S."/>
            <person name="Kuo A."/>
            <person name="Mondo S."/>
            <person name="Pangilinan J."/>
            <person name="Riley R."/>
            <person name="LaButti K."/>
            <person name="Andreopoulos B."/>
            <person name="Lipzen A."/>
            <person name="Chen C."/>
            <person name="Yan M."/>
            <person name="Daum C."/>
            <person name="Ng V."/>
            <person name="Clum A."/>
            <person name="Steindorff A."/>
            <person name="Ohm R.A."/>
            <person name="Martin F."/>
            <person name="Silar P."/>
            <person name="Natvig D.O."/>
            <person name="Lalanne C."/>
            <person name="Gautier V."/>
            <person name="Ament-Velasquez S.L."/>
            <person name="Kruys A."/>
            <person name="Hutchinson M.I."/>
            <person name="Powell A.J."/>
            <person name="Barry K."/>
            <person name="Miller A.N."/>
            <person name="Grigoriev I.V."/>
            <person name="Debuchy R."/>
            <person name="Gladieux P."/>
            <person name="Hiltunen Thoren M."/>
            <person name="Johannesson H."/>
        </authorList>
    </citation>
    <scope>NUCLEOTIDE SEQUENCE</scope>
    <source>
        <strain evidence="2">CBS 118394</strain>
    </source>
</reference>
<accession>A0AAE0I4K5</accession>
<feature type="compositionally biased region" description="Polar residues" evidence="1">
    <location>
        <begin position="273"/>
        <end position="285"/>
    </location>
</feature>
<dbReference type="Proteomes" id="UP001283341">
    <property type="component" value="Unassembled WGS sequence"/>
</dbReference>
<evidence type="ECO:0000256" key="1">
    <source>
        <dbReference type="SAM" id="MobiDB-lite"/>
    </source>
</evidence>
<comment type="caution">
    <text evidence="2">The sequence shown here is derived from an EMBL/GenBank/DDBJ whole genome shotgun (WGS) entry which is preliminary data.</text>
</comment>
<feature type="compositionally biased region" description="Basic and acidic residues" evidence="1">
    <location>
        <begin position="88"/>
        <end position="99"/>
    </location>
</feature>
<name>A0AAE0I4K5_9PEZI</name>
<feature type="region of interest" description="Disordered" evidence="1">
    <location>
        <begin position="273"/>
        <end position="307"/>
    </location>
</feature>
<feature type="compositionally biased region" description="Basic and acidic residues" evidence="1">
    <location>
        <begin position="384"/>
        <end position="393"/>
    </location>
</feature>
<feature type="compositionally biased region" description="Basic and acidic residues" evidence="1">
    <location>
        <begin position="187"/>
        <end position="205"/>
    </location>
</feature>
<gene>
    <name evidence="2" type="ORF">B0H66DRAFT_532793</name>
</gene>
<dbReference type="AlphaFoldDB" id="A0AAE0I4K5"/>
<dbReference type="EMBL" id="JAUEDM010000004">
    <property type="protein sequence ID" value="KAK3318285.1"/>
    <property type="molecule type" value="Genomic_DNA"/>
</dbReference>
<feature type="compositionally biased region" description="Polar residues" evidence="1">
    <location>
        <begin position="293"/>
        <end position="302"/>
    </location>
</feature>
<keyword evidence="3" id="KW-1185">Reference proteome</keyword>
<feature type="region of interest" description="Disordered" evidence="1">
    <location>
        <begin position="1"/>
        <end position="119"/>
    </location>
</feature>
<feature type="compositionally biased region" description="Polar residues" evidence="1">
    <location>
        <begin position="240"/>
        <end position="260"/>
    </location>
</feature>